<organism evidence="2 3">
    <name type="scientific">Bradyrhizobium archetypum</name>
    <dbReference type="NCBI Taxonomy" id="2721160"/>
    <lineage>
        <taxon>Bacteria</taxon>
        <taxon>Pseudomonadati</taxon>
        <taxon>Pseudomonadota</taxon>
        <taxon>Alphaproteobacteria</taxon>
        <taxon>Hyphomicrobiales</taxon>
        <taxon>Nitrobacteraceae</taxon>
        <taxon>Bradyrhizobium</taxon>
    </lineage>
</organism>
<dbReference type="GO" id="GO:0004792">
    <property type="term" value="F:thiosulfate-cyanide sulfurtransferase activity"/>
    <property type="evidence" value="ECO:0007669"/>
    <property type="project" value="TreeGrafter"/>
</dbReference>
<keyword evidence="2" id="KW-0548">Nucleotidyltransferase</keyword>
<sequence>MLVSLTLTSSQHGELMRHLFPDDGCEAVAIALCGRCEGDQRHRLLVQQLVLVPYECCTVRAPDRVTWPTDILVPLIHEADKRRLAIVKIHGHRGYDRFSDVDDMSDKALFPSIHAWIGDGLPHASAVVLDDGRMFGRAVDEAGEFVDLTSINVVGDDLMFWHQAASNHNLPDYGYRISQTFGARTYDSLRKLKIAVVGCSGTGSHVIEQLARNCVGALVLVDPDHIEEKNLNRVLNSGMSDALARASKVSVAKAAVERMGLGTQVLALENNLFTEQAVKAVAECDIVFGCVDTVDARHLLNKLSTFYLLPYFDLGVRIDADGFGGVDQVCGSVHYVQPGGSSLFSRGVYNMEQVRAAGLYRTDPETYRSLLKDGYIKGVREDRPAVVQLNGIIASLAISELLARLHPFRDDPNESFAVHRMSLSHGIYEHEHEGPMCQMLARHAGRGDVQPLLDWAELSSINEAA</sequence>
<accession>A0A7Y4M0T5</accession>
<dbReference type="AlphaFoldDB" id="A0A7Y4M0T5"/>
<comment type="caution">
    <text evidence="2">The sequence shown here is derived from an EMBL/GenBank/DDBJ whole genome shotgun (WGS) entry which is preliminary data.</text>
</comment>
<dbReference type="Proteomes" id="UP000528734">
    <property type="component" value="Unassembled WGS sequence"/>
</dbReference>
<feature type="domain" description="THIF-type NAD/FAD binding fold" evidence="1">
    <location>
        <begin position="179"/>
        <end position="408"/>
    </location>
</feature>
<gene>
    <name evidence="2" type="ORF">HCN50_07205</name>
</gene>
<evidence type="ECO:0000259" key="1">
    <source>
        <dbReference type="Pfam" id="PF00899"/>
    </source>
</evidence>
<dbReference type="RefSeq" id="WP_171708912.1">
    <property type="nucleotide sequence ID" value="NZ_JAAVLW010000002.1"/>
</dbReference>
<dbReference type="GO" id="GO:0008641">
    <property type="term" value="F:ubiquitin-like modifier activating enzyme activity"/>
    <property type="evidence" value="ECO:0007669"/>
    <property type="project" value="InterPro"/>
</dbReference>
<dbReference type="Gene3D" id="3.40.50.720">
    <property type="entry name" value="NAD(P)-binding Rossmann-like Domain"/>
    <property type="match status" value="1"/>
</dbReference>
<keyword evidence="2" id="KW-0808">Transferase</keyword>
<evidence type="ECO:0000313" key="2">
    <source>
        <dbReference type="EMBL" id="NOJ46037.1"/>
    </source>
</evidence>
<evidence type="ECO:0000313" key="3">
    <source>
        <dbReference type="Proteomes" id="UP000528734"/>
    </source>
</evidence>
<protein>
    <submittedName>
        <fullName evidence="2">ThiF family adenylyltransferase</fullName>
    </submittedName>
</protein>
<proteinExistence type="predicted"/>
<name>A0A7Y4M0T5_9BRAD</name>
<dbReference type="GO" id="GO:0016779">
    <property type="term" value="F:nucleotidyltransferase activity"/>
    <property type="evidence" value="ECO:0007669"/>
    <property type="project" value="UniProtKB-KW"/>
</dbReference>
<dbReference type="InterPro" id="IPR035985">
    <property type="entry name" value="Ubiquitin-activating_enz"/>
</dbReference>
<keyword evidence="3" id="KW-1185">Reference proteome</keyword>
<dbReference type="InterPro" id="IPR045886">
    <property type="entry name" value="ThiF/MoeB/HesA"/>
</dbReference>
<dbReference type="GO" id="GO:0005737">
    <property type="term" value="C:cytoplasm"/>
    <property type="evidence" value="ECO:0007669"/>
    <property type="project" value="TreeGrafter"/>
</dbReference>
<dbReference type="EMBL" id="JAAVLW010000002">
    <property type="protein sequence ID" value="NOJ46037.1"/>
    <property type="molecule type" value="Genomic_DNA"/>
</dbReference>
<dbReference type="InterPro" id="IPR000594">
    <property type="entry name" value="ThiF_NAD_FAD-bd"/>
</dbReference>
<dbReference type="SUPFAM" id="SSF69572">
    <property type="entry name" value="Activating enzymes of the ubiquitin-like proteins"/>
    <property type="match status" value="1"/>
</dbReference>
<dbReference type="Pfam" id="PF00899">
    <property type="entry name" value="ThiF"/>
    <property type="match status" value="1"/>
</dbReference>
<reference evidence="2 3" key="1">
    <citation type="submission" date="2020-03" db="EMBL/GenBank/DDBJ databases">
        <title>Bradyrhizobium diversity isolated from nodules of Muelleranthus trifoliolatus.</title>
        <authorList>
            <person name="Klepa M."/>
            <person name="Helene L."/>
            <person name="Hungria M."/>
        </authorList>
    </citation>
    <scope>NUCLEOTIDE SEQUENCE [LARGE SCALE GENOMIC DNA]</scope>
    <source>
        <strain evidence="2 3">WSM 1744</strain>
    </source>
</reference>
<dbReference type="PANTHER" id="PTHR10953:SF247">
    <property type="entry name" value="SLL6053 PROTEIN"/>
    <property type="match status" value="1"/>
</dbReference>
<dbReference type="PANTHER" id="PTHR10953">
    <property type="entry name" value="UBIQUITIN-ACTIVATING ENZYME E1"/>
    <property type="match status" value="1"/>
</dbReference>